<feature type="domain" description="DinB-like" evidence="6">
    <location>
        <begin position="30"/>
        <end position="165"/>
    </location>
</feature>
<dbReference type="HAMAP" id="MF_01256">
    <property type="entry name" value="YfiT_hydrol"/>
    <property type="match status" value="1"/>
</dbReference>
<evidence type="ECO:0000313" key="8">
    <source>
        <dbReference type="EMBL" id="QAV17007.1"/>
    </source>
</evidence>
<evidence type="ECO:0000259" key="6">
    <source>
        <dbReference type="Pfam" id="PF12867"/>
    </source>
</evidence>
<keyword evidence="7" id="KW-0808">Transferase</keyword>
<feature type="binding site" evidence="5">
    <location>
        <position position="162"/>
    </location>
    <ligand>
        <name>Zn(2+)</name>
        <dbReference type="ChEBI" id="CHEBI:29105"/>
    </ligand>
</feature>
<reference evidence="7 10" key="2">
    <citation type="submission" date="2022-05" db="EMBL/GenBank/DDBJ databases">
        <title>Genome Sequencing of Bee-Associated Microbes.</title>
        <authorList>
            <person name="Dunlap C."/>
        </authorList>
    </citation>
    <scope>NUCLEOTIDE SEQUENCE [LARGE SCALE GENOMIC DNA]</scope>
    <source>
        <strain evidence="7 10">NRRL B-23120</strain>
    </source>
</reference>
<dbReference type="GO" id="GO:0016787">
    <property type="term" value="F:hydrolase activity"/>
    <property type="evidence" value="ECO:0007669"/>
    <property type="project" value="UniProtKB-UniRule"/>
</dbReference>
<sequence length="176" mass="20283">MGEDLRYPIGTFTYEGEISPEQIQDWLEELAAAPSRLRRAVAGLTEEQLDTPYRPDGWTVRQVIHHVADSHMNSYVRFKLGATENEPVIKPYEEQLWAELEDGKTAPPEISLALLDALHDRWVRWLRTLDEAGWARTFLHPVNGPTTLARGLGLYVWHGKHHTAHVTSLRERMSWH</sequence>
<protein>
    <recommendedName>
        <fullName evidence="5">Putative metal-dependent hydrolase M5X16_23870</fullName>
        <ecNumber evidence="5">3.-.-.-</ecNumber>
    </recommendedName>
</protein>
<reference evidence="8 9" key="1">
    <citation type="submission" date="2018-01" db="EMBL/GenBank/DDBJ databases">
        <title>The whole genome sequencing and assembly of Paenibacillus chitinolyticus KCCM 41400 strain.</title>
        <authorList>
            <person name="Kim J.-Y."/>
            <person name="Park M.-K."/>
            <person name="Lee Y.-J."/>
            <person name="Yi H."/>
            <person name="Bahn Y.-S."/>
            <person name="Kim J.F."/>
            <person name="Lee D.-W."/>
        </authorList>
    </citation>
    <scope>NUCLEOTIDE SEQUENCE [LARGE SCALE GENOMIC DNA]</scope>
    <source>
        <strain evidence="8 9">KCCM 41400</strain>
    </source>
</reference>
<comment type="similarity">
    <text evidence="5">Belongs to the metal hydrolase YfiT family.</text>
</comment>
<comment type="cofactor">
    <cofactor evidence="5">
        <name>Zn(2+)</name>
        <dbReference type="ChEBI" id="CHEBI:29105"/>
    </cofactor>
    <text evidence="5">Binds 1 zinc ion per subunit.</text>
</comment>
<evidence type="ECO:0000256" key="1">
    <source>
        <dbReference type="ARBA" id="ARBA00022490"/>
    </source>
</evidence>
<dbReference type="KEGG" id="pchi:PC41400_04630"/>
<dbReference type="InterPro" id="IPR024775">
    <property type="entry name" value="DinB-like"/>
</dbReference>
<comment type="function">
    <text evidence="5">Possible metal-dependent hydrolase.</text>
</comment>
<dbReference type="GO" id="GO:0005737">
    <property type="term" value="C:cytoplasm"/>
    <property type="evidence" value="ECO:0007669"/>
    <property type="project" value="UniProtKB-SubCell"/>
</dbReference>
<keyword evidence="2 5" id="KW-0479">Metal-binding</keyword>
<dbReference type="SUPFAM" id="SSF109854">
    <property type="entry name" value="DinB/YfiT-like putative metalloenzymes"/>
    <property type="match status" value="1"/>
</dbReference>
<comment type="subunit">
    <text evidence="5">Homodimer.</text>
</comment>
<evidence type="ECO:0000313" key="9">
    <source>
        <dbReference type="Proteomes" id="UP000288943"/>
    </source>
</evidence>
<feature type="binding site" evidence="5">
    <location>
        <position position="158"/>
    </location>
    <ligand>
        <name>Zn(2+)</name>
        <dbReference type="ChEBI" id="CHEBI:29105"/>
    </ligand>
</feature>
<dbReference type="Pfam" id="PF12867">
    <property type="entry name" value="DinB_2"/>
    <property type="match status" value="1"/>
</dbReference>
<dbReference type="EMBL" id="CP026520">
    <property type="protein sequence ID" value="QAV17007.1"/>
    <property type="molecule type" value="Genomic_DNA"/>
</dbReference>
<dbReference type="EC" id="3.-.-.-" evidence="5"/>
<evidence type="ECO:0000313" key="10">
    <source>
        <dbReference type="Proteomes" id="UP001527202"/>
    </source>
</evidence>
<evidence type="ECO:0000256" key="4">
    <source>
        <dbReference type="ARBA" id="ARBA00022833"/>
    </source>
</evidence>
<keyword evidence="10" id="KW-1185">Reference proteome</keyword>
<gene>
    <name evidence="7" type="primary">bstA</name>
    <name evidence="7" type="ORF">M5X16_23870</name>
    <name evidence="8" type="ORF">PC41400_04630</name>
</gene>
<evidence type="ECO:0000256" key="3">
    <source>
        <dbReference type="ARBA" id="ARBA00022801"/>
    </source>
</evidence>
<keyword evidence="1 5" id="KW-0963">Cytoplasm</keyword>
<dbReference type="NCBIfam" id="NF009807">
    <property type="entry name" value="PRK13291.1"/>
    <property type="match status" value="1"/>
</dbReference>
<proteinExistence type="inferred from homology"/>
<dbReference type="Gene3D" id="1.20.120.450">
    <property type="entry name" value="dinb family like domain"/>
    <property type="match status" value="1"/>
</dbReference>
<keyword evidence="4 5" id="KW-0862">Zinc</keyword>
<comment type="subcellular location">
    <subcellularLocation>
        <location evidence="5">Cytoplasm</location>
    </subcellularLocation>
</comment>
<dbReference type="GO" id="GO:0016740">
    <property type="term" value="F:transferase activity"/>
    <property type="evidence" value="ECO:0007669"/>
    <property type="project" value="UniProtKB-KW"/>
</dbReference>
<keyword evidence="3 5" id="KW-0378">Hydrolase</keyword>
<dbReference type="RefSeq" id="WP_042234177.1">
    <property type="nucleotide sequence ID" value="NZ_CP026520.1"/>
</dbReference>
<accession>A0A410WRT1</accession>
<dbReference type="OrthoDB" id="9796039at2"/>
<dbReference type="GO" id="GO:0008270">
    <property type="term" value="F:zinc ion binding"/>
    <property type="evidence" value="ECO:0007669"/>
    <property type="project" value="UniProtKB-UniRule"/>
</dbReference>
<dbReference type="InterPro" id="IPR034660">
    <property type="entry name" value="DinB/YfiT-like"/>
</dbReference>
<dbReference type="Proteomes" id="UP001527202">
    <property type="component" value="Unassembled WGS sequence"/>
</dbReference>
<dbReference type="InterPro" id="IPR023774">
    <property type="entry name" value="Put_metal_dep_hydrolase_YfiT"/>
</dbReference>
<dbReference type="GeneID" id="95374097"/>
<evidence type="ECO:0000313" key="7">
    <source>
        <dbReference type="EMBL" id="MCY9598798.1"/>
    </source>
</evidence>
<name>A0A410WRT1_9BACL</name>
<evidence type="ECO:0000256" key="2">
    <source>
        <dbReference type="ARBA" id="ARBA00022723"/>
    </source>
</evidence>
<dbReference type="AlphaFoldDB" id="A0A410WRT1"/>
<organism evidence="8 9">
    <name type="scientific">Paenibacillus chitinolyticus</name>
    <dbReference type="NCBI Taxonomy" id="79263"/>
    <lineage>
        <taxon>Bacteria</taxon>
        <taxon>Bacillati</taxon>
        <taxon>Bacillota</taxon>
        <taxon>Bacilli</taxon>
        <taxon>Bacillales</taxon>
        <taxon>Paenibacillaceae</taxon>
        <taxon>Paenibacillus</taxon>
    </lineage>
</organism>
<feature type="binding site" evidence="5">
    <location>
        <position position="66"/>
    </location>
    <ligand>
        <name>Zn(2+)</name>
        <dbReference type="ChEBI" id="CHEBI:29105"/>
    </ligand>
</feature>
<dbReference type="EMBL" id="JAMDMJ010000035">
    <property type="protein sequence ID" value="MCY9598798.1"/>
    <property type="molecule type" value="Genomic_DNA"/>
</dbReference>
<evidence type="ECO:0000256" key="5">
    <source>
        <dbReference type="HAMAP-Rule" id="MF_01256"/>
    </source>
</evidence>
<dbReference type="Proteomes" id="UP000288943">
    <property type="component" value="Chromosome"/>
</dbReference>